<keyword evidence="1" id="KW-0732">Signal</keyword>
<dbReference type="PANTHER" id="PTHR15576:SF1">
    <property type="entry name" value="RIBITOL-5-PHOSPHATE XYLOSYLTRANSFERASE 1"/>
    <property type="match status" value="1"/>
</dbReference>
<feature type="chain" id="PRO_5044349101" description="RXYLT1 C-terminal domain-containing protein" evidence="1">
    <location>
        <begin position="21"/>
        <end position="475"/>
    </location>
</feature>
<sequence length="475" mass="53261">MALLWLSLALPAAVNLPAAAEERCTVYFTPNARLFATYFNDSFASPGAWEWIAISDPAHFFLRGGLAAVRAGSILLLSSWELEDRAVEPTAAPYLQHRLLSSPRTWALLNHSAPLVVVNTDGGQCSLGWPRGTHHVLYRATWCRAWHEEWRLSQAAERAPPPARPWLRSIPFGTAFDGGSLRALAAARPAVRERRLLLSFRGTAGDGKPDRRRLGEAVAREAAALESLARQAMRAAPPPPPGLGRVVVDITEPGGSYRTGANISYLGLLQQSIFSICPPGDLWETYRAWEAIEVGSIPILLDVQRVYGHCPHPAEHMLATVPEALSVRDWSELPELIRRETADMGALARRQERLLQWLEENKRRVHEELLHTSREMREGRWHSPTSCSYASFSPQQIARQHQQLARYWRQPQPASRDEVAFYLGMYNPRAFVESRVDQWKHTPIPPLCEQSSEDWSEPCRHKGCGLPMVANFSCG</sequence>
<dbReference type="InterPro" id="IPR057538">
    <property type="entry name" value="RXYLT1_C"/>
</dbReference>
<dbReference type="GO" id="GO:0035269">
    <property type="term" value="P:protein O-linked glycosylation via mannose"/>
    <property type="evidence" value="ECO:0007669"/>
    <property type="project" value="InterPro"/>
</dbReference>
<reference evidence="3 4" key="1">
    <citation type="journal article" date="2024" name="Science">
        <title>Giant polyketide synthase enzymes in the biosynthesis of giant marine polyether toxins.</title>
        <authorList>
            <person name="Fallon T.R."/>
            <person name="Shende V.V."/>
            <person name="Wierzbicki I.H."/>
            <person name="Pendleton A.L."/>
            <person name="Watervoot N.F."/>
            <person name="Auber R.P."/>
            <person name="Gonzalez D.J."/>
            <person name="Wisecaver J.H."/>
            <person name="Moore B.S."/>
        </authorList>
    </citation>
    <scope>NUCLEOTIDE SEQUENCE [LARGE SCALE GENOMIC DNA]</scope>
    <source>
        <strain evidence="3 4">12B1</strain>
    </source>
</reference>
<dbReference type="EMBL" id="JBGBPQ010000002">
    <property type="protein sequence ID" value="KAL1528769.1"/>
    <property type="molecule type" value="Genomic_DNA"/>
</dbReference>
<dbReference type="InterPro" id="IPR055286">
    <property type="entry name" value="RXYLT1-like"/>
</dbReference>
<evidence type="ECO:0000313" key="3">
    <source>
        <dbReference type="EMBL" id="KAL1528769.1"/>
    </source>
</evidence>
<evidence type="ECO:0000259" key="2">
    <source>
        <dbReference type="Pfam" id="PF24785"/>
    </source>
</evidence>
<feature type="domain" description="RXYLT1 C-terminal" evidence="2">
    <location>
        <begin position="264"/>
        <end position="372"/>
    </location>
</feature>
<dbReference type="PANTHER" id="PTHR15576">
    <property type="entry name" value="RIBITOL-5-PHOSPHATE XYLOSYLTRANSFERASE 1"/>
    <property type="match status" value="1"/>
</dbReference>
<evidence type="ECO:0000256" key="1">
    <source>
        <dbReference type="SAM" id="SignalP"/>
    </source>
</evidence>
<keyword evidence="4" id="KW-1185">Reference proteome</keyword>
<dbReference type="GO" id="GO:0005794">
    <property type="term" value="C:Golgi apparatus"/>
    <property type="evidence" value="ECO:0007669"/>
    <property type="project" value="TreeGrafter"/>
</dbReference>
<name>A0AB34K418_PRYPA</name>
<dbReference type="Proteomes" id="UP001515480">
    <property type="component" value="Unassembled WGS sequence"/>
</dbReference>
<comment type="caution">
    <text evidence="3">The sequence shown here is derived from an EMBL/GenBank/DDBJ whole genome shotgun (WGS) entry which is preliminary data.</text>
</comment>
<dbReference type="GO" id="GO:0120053">
    <property type="term" value="F:ribitol beta-1,4-xylosyltransferase activity"/>
    <property type="evidence" value="ECO:0007669"/>
    <property type="project" value="InterPro"/>
</dbReference>
<dbReference type="AlphaFoldDB" id="A0AB34K418"/>
<gene>
    <name evidence="3" type="ORF">AB1Y20_010097</name>
</gene>
<evidence type="ECO:0000313" key="4">
    <source>
        <dbReference type="Proteomes" id="UP001515480"/>
    </source>
</evidence>
<protein>
    <recommendedName>
        <fullName evidence="2">RXYLT1 C-terminal domain-containing protein</fullName>
    </recommendedName>
</protein>
<feature type="signal peptide" evidence="1">
    <location>
        <begin position="1"/>
        <end position="20"/>
    </location>
</feature>
<dbReference type="Pfam" id="PF24785">
    <property type="entry name" value="RXYLT1_C"/>
    <property type="match status" value="1"/>
</dbReference>
<proteinExistence type="predicted"/>
<accession>A0AB34K418</accession>
<organism evidence="3 4">
    <name type="scientific">Prymnesium parvum</name>
    <name type="common">Toxic golden alga</name>
    <dbReference type="NCBI Taxonomy" id="97485"/>
    <lineage>
        <taxon>Eukaryota</taxon>
        <taxon>Haptista</taxon>
        <taxon>Haptophyta</taxon>
        <taxon>Prymnesiophyceae</taxon>
        <taxon>Prymnesiales</taxon>
        <taxon>Prymnesiaceae</taxon>
        <taxon>Prymnesium</taxon>
    </lineage>
</organism>